<dbReference type="InterPro" id="IPR005500">
    <property type="entry name" value="DUF309"/>
</dbReference>
<dbReference type="PANTHER" id="PTHR34796:SF1">
    <property type="entry name" value="EXPRESSED PROTEIN"/>
    <property type="match status" value="1"/>
</dbReference>
<dbReference type="SUPFAM" id="SSF140663">
    <property type="entry name" value="TTHA0068-like"/>
    <property type="match status" value="1"/>
</dbReference>
<accession>A0ABD3D433</accession>
<dbReference type="Pfam" id="PF03745">
    <property type="entry name" value="DUF309"/>
    <property type="match status" value="1"/>
</dbReference>
<dbReference type="AlphaFoldDB" id="A0ABD3D433"/>
<dbReference type="InterPro" id="IPR023203">
    <property type="entry name" value="TTHA0068_sf"/>
</dbReference>
<feature type="compositionally biased region" description="Low complexity" evidence="1">
    <location>
        <begin position="1"/>
        <end position="15"/>
    </location>
</feature>
<evidence type="ECO:0000256" key="1">
    <source>
        <dbReference type="SAM" id="MobiDB-lite"/>
    </source>
</evidence>
<comment type="caution">
    <text evidence="2">The sequence shown here is derived from an EMBL/GenBank/DDBJ whole genome shotgun (WGS) entry which is preliminary data.</text>
</comment>
<gene>
    <name evidence="2" type="ORF">CASFOL_019340</name>
</gene>
<protein>
    <recommendedName>
        <fullName evidence="4">DUF309 domain-containing protein</fullName>
    </recommendedName>
</protein>
<evidence type="ECO:0000313" key="2">
    <source>
        <dbReference type="EMBL" id="KAL3637041.1"/>
    </source>
</evidence>
<dbReference type="EMBL" id="JAVIJP010000026">
    <property type="protein sequence ID" value="KAL3637041.1"/>
    <property type="molecule type" value="Genomic_DNA"/>
</dbReference>
<proteinExistence type="predicted"/>
<evidence type="ECO:0000313" key="3">
    <source>
        <dbReference type="Proteomes" id="UP001632038"/>
    </source>
</evidence>
<organism evidence="2 3">
    <name type="scientific">Castilleja foliolosa</name>
    <dbReference type="NCBI Taxonomy" id="1961234"/>
    <lineage>
        <taxon>Eukaryota</taxon>
        <taxon>Viridiplantae</taxon>
        <taxon>Streptophyta</taxon>
        <taxon>Embryophyta</taxon>
        <taxon>Tracheophyta</taxon>
        <taxon>Spermatophyta</taxon>
        <taxon>Magnoliopsida</taxon>
        <taxon>eudicotyledons</taxon>
        <taxon>Gunneridae</taxon>
        <taxon>Pentapetalae</taxon>
        <taxon>asterids</taxon>
        <taxon>lamiids</taxon>
        <taxon>Lamiales</taxon>
        <taxon>Orobanchaceae</taxon>
        <taxon>Pedicularideae</taxon>
        <taxon>Castillejinae</taxon>
        <taxon>Castilleja</taxon>
    </lineage>
</organism>
<keyword evidence="3" id="KW-1185">Reference proteome</keyword>
<dbReference type="Proteomes" id="UP001632038">
    <property type="component" value="Unassembled WGS sequence"/>
</dbReference>
<reference evidence="3" key="1">
    <citation type="journal article" date="2024" name="IScience">
        <title>Strigolactones Initiate the Formation of Haustorium-like Structures in Castilleja.</title>
        <authorList>
            <person name="Buerger M."/>
            <person name="Peterson D."/>
            <person name="Chory J."/>
        </authorList>
    </citation>
    <scope>NUCLEOTIDE SEQUENCE [LARGE SCALE GENOMIC DNA]</scope>
</reference>
<dbReference type="Gene3D" id="1.10.3450.10">
    <property type="entry name" value="TTHA0068-like"/>
    <property type="match status" value="1"/>
</dbReference>
<feature type="region of interest" description="Disordered" evidence="1">
    <location>
        <begin position="1"/>
        <end position="23"/>
    </location>
</feature>
<name>A0ABD3D433_9LAMI</name>
<dbReference type="PANTHER" id="PTHR34796">
    <property type="entry name" value="EXPRESSED PROTEIN"/>
    <property type="match status" value="1"/>
</dbReference>
<evidence type="ECO:0008006" key="4">
    <source>
        <dbReference type="Google" id="ProtNLM"/>
    </source>
</evidence>
<sequence>MATLTTFPPSTTYPPSRKTKTTNLFTNSPSFSNPRTHFYHHQISSKLIQYSVFSYRITTRGGFSDEEEDEDAETSNFDEAVSLFNKRDYYKCHDVLENLWNKSQEPTRTLVHGLLQCAVGFHHLLNQNHKGAMMELGEGVCKLRKMNFDEGPFHNFEKDISAVLEFIYQTQLEQAACTDEVCVAMDQSEKSYQLLGGYAAGERLYHLEIDRNWNAYIVFRPDKFIGLDTEPQAIKIPVLNASEQHMMELDYF</sequence>